<gene>
    <name evidence="3" type="ORF">F5984_15900</name>
</gene>
<feature type="compositionally biased region" description="Basic and acidic residues" evidence="1">
    <location>
        <begin position="193"/>
        <end position="203"/>
    </location>
</feature>
<feature type="compositionally biased region" description="Low complexity" evidence="1">
    <location>
        <begin position="121"/>
        <end position="150"/>
    </location>
</feature>
<feature type="compositionally biased region" description="Basic and acidic residues" evidence="1">
    <location>
        <begin position="36"/>
        <end position="89"/>
    </location>
</feature>
<feature type="compositionally biased region" description="Low complexity" evidence="1">
    <location>
        <begin position="23"/>
        <end position="34"/>
    </location>
</feature>
<name>A0A7J5TWX2_9BACT</name>
<keyword evidence="2" id="KW-0732">Signal</keyword>
<dbReference type="InterPro" id="IPR009599">
    <property type="entry name" value="DUF1207"/>
</dbReference>
<evidence type="ECO:0000313" key="3">
    <source>
        <dbReference type="EMBL" id="KAB7729130.1"/>
    </source>
</evidence>
<dbReference type="Pfam" id="PF06727">
    <property type="entry name" value="DUF1207"/>
    <property type="match status" value="1"/>
</dbReference>
<sequence>MRTTTQLIGLLLVASTLTVYAQTPTSPTSKTLTPAEQKRQERLQREIEAQRKFKAEMAERQRQYFAEQAEKERKRKEREAQKEAQKRGETPAAKTEAPKPAPSSMAPSSTVPPAPAPAPASTPVTAPSSAAPSSAAPPAATSPISTAPAEAPTPTPSKPTTADREREARRAAEAARQEQAAREKAARQAQEAQNREAAQKQRDVLQQQREAARRQAELDRQQQQQQREAERALDRQTKEQRRREEAATAAATRPDTTAAFSARKQLFPKDHLFAPILLDPLQSQTYGSVLPLFVSNGERYEGTIVPFAFGLQKPFFRRQTGTNRASEWALDVASFTQFEVYKDEKINKQRRQLINTDYRVGISYHLRRGVGTWRFRAYHLSSHLGDDFIIRNQLNFRLPNAVNYELIDATYSQQIRDVRVYGGVGVGLRISQERKPLSAQAGFWYKKPSTKNAQLVGGLDLKMWQQTNFRPGVKAGIGTTVGQGPNNLTFLLETYAGFRPYSIYEADRVFWLGVGVYLQPF</sequence>
<evidence type="ECO:0000313" key="4">
    <source>
        <dbReference type="Proteomes" id="UP000488299"/>
    </source>
</evidence>
<feature type="compositionally biased region" description="Basic and acidic residues" evidence="1">
    <location>
        <begin position="210"/>
        <end position="220"/>
    </location>
</feature>
<feature type="region of interest" description="Disordered" evidence="1">
    <location>
        <begin position="23"/>
        <end position="257"/>
    </location>
</feature>
<accession>A0A7J5TWX2</accession>
<comment type="caution">
    <text evidence="3">The sequence shown here is derived from an EMBL/GenBank/DDBJ whole genome shotgun (WGS) entry which is preliminary data.</text>
</comment>
<evidence type="ECO:0000256" key="2">
    <source>
        <dbReference type="SAM" id="SignalP"/>
    </source>
</evidence>
<reference evidence="3 4" key="1">
    <citation type="submission" date="2019-10" db="EMBL/GenBank/DDBJ databases">
        <title>Rudanella paleaurantiibacter sp. nov., isolated from sludge.</title>
        <authorList>
            <person name="Xu S.Q."/>
        </authorList>
    </citation>
    <scope>NUCLEOTIDE SEQUENCE [LARGE SCALE GENOMIC DNA]</scope>
    <source>
        <strain evidence="3 4">HX-22-17</strain>
    </source>
</reference>
<organism evidence="3 4">
    <name type="scientific">Rudanella paleaurantiibacter</name>
    <dbReference type="NCBI Taxonomy" id="2614655"/>
    <lineage>
        <taxon>Bacteria</taxon>
        <taxon>Pseudomonadati</taxon>
        <taxon>Bacteroidota</taxon>
        <taxon>Cytophagia</taxon>
        <taxon>Cytophagales</taxon>
        <taxon>Cytophagaceae</taxon>
        <taxon>Rudanella</taxon>
    </lineage>
</organism>
<protein>
    <submittedName>
        <fullName evidence="3">DUF1207 domain-containing protein</fullName>
    </submittedName>
</protein>
<dbReference type="EMBL" id="WELI01000006">
    <property type="protein sequence ID" value="KAB7729130.1"/>
    <property type="molecule type" value="Genomic_DNA"/>
</dbReference>
<feature type="compositionally biased region" description="Low complexity" evidence="1">
    <location>
        <begin position="247"/>
        <end position="257"/>
    </location>
</feature>
<evidence type="ECO:0000256" key="1">
    <source>
        <dbReference type="SAM" id="MobiDB-lite"/>
    </source>
</evidence>
<feature type="compositionally biased region" description="Pro residues" evidence="1">
    <location>
        <begin position="110"/>
        <end position="120"/>
    </location>
</feature>
<feature type="compositionally biased region" description="Basic and acidic residues" evidence="1">
    <location>
        <begin position="227"/>
        <end position="246"/>
    </location>
</feature>
<feature type="chain" id="PRO_5029866314" evidence="2">
    <location>
        <begin position="22"/>
        <end position="521"/>
    </location>
</feature>
<dbReference type="Proteomes" id="UP000488299">
    <property type="component" value="Unassembled WGS sequence"/>
</dbReference>
<keyword evidence="4" id="KW-1185">Reference proteome</keyword>
<dbReference type="AlphaFoldDB" id="A0A7J5TWX2"/>
<feature type="signal peptide" evidence="2">
    <location>
        <begin position="1"/>
        <end position="21"/>
    </location>
</feature>
<feature type="compositionally biased region" description="Basic and acidic residues" evidence="1">
    <location>
        <begin position="161"/>
        <end position="186"/>
    </location>
</feature>
<proteinExistence type="predicted"/>
<dbReference type="RefSeq" id="WP_152125238.1">
    <property type="nucleotide sequence ID" value="NZ_WELI01000006.1"/>
</dbReference>